<evidence type="ECO:0000313" key="5">
    <source>
        <dbReference type="Proteomes" id="UP001177023"/>
    </source>
</evidence>
<accession>A0AA36DBS8</accession>
<organism evidence="4 5">
    <name type="scientific">Mesorhabditis spiculigera</name>
    <dbReference type="NCBI Taxonomy" id="96644"/>
    <lineage>
        <taxon>Eukaryota</taxon>
        <taxon>Metazoa</taxon>
        <taxon>Ecdysozoa</taxon>
        <taxon>Nematoda</taxon>
        <taxon>Chromadorea</taxon>
        <taxon>Rhabditida</taxon>
        <taxon>Rhabditina</taxon>
        <taxon>Rhabditomorpha</taxon>
        <taxon>Rhabditoidea</taxon>
        <taxon>Rhabditidae</taxon>
        <taxon>Mesorhabditinae</taxon>
        <taxon>Mesorhabditis</taxon>
    </lineage>
</organism>
<feature type="region of interest" description="Disordered" evidence="1">
    <location>
        <begin position="239"/>
        <end position="266"/>
    </location>
</feature>
<keyword evidence="2" id="KW-0472">Membrane</keyword>
<reference evidence="4" key="1">
    <citation type="submission" date="2023-06" db="EMBL/GenBank/DDBJ databases">
        <authorList>
            <person name="Delattre M."/>
        </authorList>
    </citation>
    <scope>NUCLEOTIDE SEQUENCE</scope>
    <source>
        <strain evidence="4">AF72</strain>
    </source>
</reference>
<feature type="compositionally biased region" description="Low complexity" evidence="1">
    <location>
        <begin position="245"/>
        <end position="258"/>
    </location>
</feature>
<feature type="chain" id="PRO_5041261433" evidence="3">
    <location>
        <begin position="17"/>
        <end position="266"/>
    </location>
</feature>
<sequence>MHLLGFFLLLLTATDGAIFYCSVTEPPIAKNKNPRPCHIHADDFNSSPDRDSRVFFSEIFELQDNEFRYVCDEPSVMCFSVTTRNGSDAGCYETSTVVRDDECECKGSGPGVAPKKLISADPQLAKLFIGIVSLGKKKKRPNATKCSESNYIGYVDADMDVKPPPPATRKPSGNPQNPGQPDGKDGKPGETTGPAGDSVTPDEKQEPLKYVLIGLPLLILLIIASCVAIYCWLKKRKPPVHAKTPKTPNSTTSNSKSPGAPPSKTR</sequence>
<dbReference type="Proteomes" id="UP001177023">
    <property type="component" value="Unassembled WGS sequence"/>
</dbReference>
<keyword evidence="2" id="KW-1133">Transmembrane helix</keyword>
<evidence type="ECO:0000256" key="1">
    <source>
        <dbReference type="SAM" id="MobiDB-lite"/>
    </source>
</evidence>
<evidence type="ECO:0000313" key="4">
    <source>
        <dbReference type="EMBL" id="CAJ0584367.1"/>
    </source>
</evidence>
<keyword evidence="5" id="KW-1185">Reference proteome</keyword>
<dbReference type="AlphaFoldDB" id="A0AA36DBS8"/>
<name>A0AA36DBS8_9BILA</name>
<evidence type="ECO:0000256" key="3">
    <source>
        <dbReference type="SAM" id="SignalP"/>
    </source>
</evidence>
<feature type="region of interest" description="Disordered" evidence="1">
    <location>
        <begin position="156"/>
        <end position="202"/>
    </location>
</feature>
<gene>
    <name evidence="4" type="ORF">MSPICULIGERA_LOCUS22426</name>
</gene>
<dbReference type="EMBL" id="CATQJA010002692">
    <property type="protein sequence ID" value="CAJ0584367.1"/>
    <property type="molecule type" value="Genomic_DNA"/>
</dbReference>
<comment type="caution">
    <text evidence="4">The sequence shown here is derived from an EMBL/GenBank/DDBJ whole genome shotgun (WGS) entry which is preliminary data.</text>
</comment>
<feature type="signal peptide" evidence="3">
    <location>
        <begin position="1"/>
        <end position="16"/>
    </location>
</feature>
<evidence type="ECO:0000256" key="2">
    <source>
        <dbReference type="SAM" id="Phobius"/>
    </source>
</evidence>
<feature type="non-terminal residue" evidence="4">
    <location>
        <position position="1"/>
    </location>
</feature>
<feature type="transmembrane region" description="Helical" evidence="2">
    <location>
        <begin position="210"/>
        <end position="233"/>
    </location>
</feature>
<keyword evidence="3" id="KW-0732">Signal</keyword>
<proteinExistence type="predicted"/>
<protein>
    <submittedName>
        <fullName evidence="4">Uncharacterized protein</fullName>
    </submittedName>
</protein>
<keyword evidence="2" id="KW-0812">Transmembrane</keyword>